<reference evidence="4 5" key="1">
    <citation type="submission" date="2018-09" db="EMBL/GenBank/DDBJ databases">
        <title>Characterization of the phylogenetic diversity of five novel species belonging to the genus Bifidobacterium.</title>
        <authorList>
            <person name="Lugli G.A."/>
            <person name="Duranti S."/>
            <person name="Milani C."/>
        </authorList>
    </citation>
    <scope>NUCLEOTIDE SEQUENCE [LARGE SCALE GENOMIC DNA]</scope>
    <source>
        <strain evidence="4 5">2033B</strain>
    </source>
</reference>
<feature type="domain" description="Putative nitroreductase TM1586" evidence="3">
    <location>
        <begin position="8"/>
        <end position="227"/>
    </location>
</feature>
<dbReference type="Proteomes" id="UP000287470">
    <property type="component" value="Unassembled WGS sequence"/>
</dbReference>
<keyword evidence="5" id="KW-1185">Reference proteome</keyword>
<dbReference type="CDD" id="cd02062">
    <property type="entry name" value="Nitro_FMN_reductase"/>
    <property type="match status" value="1"/>
</dbReference>
<dbReference type="PANTHER" id="PTHR43673">
    <property type="entry name" value="NAD(P)H NITROREDUCTASE YDGI-RELATED"/>
    <property type="match status" value="1"/>
</dbReference>
<dbReference type="AlphaFoldDB" id="A0A430FUN0"/>
<evidence type="ECO:0000259" key="3">
    <source>
        <dbReference type="Pfam" id="PF14512"/>
    </source>
</evidence>
<dbReference type="Gene3D" id="3.40.109.10">
    <property type="entry name" value="NADH Oxidase"/>
    <property type="match status" value="1"/>
</dbReference>
<sequence length="236" mass="25864">MTDHDMTLIEAMRARHAVRDYEDRPIAPQTVAALRETIDACNERGGLHMQLVLNEPQAFGRLAGKAMGFTNANNYLALVGPKSDHLDFDLGYWGQHVVLRAQQLGLNSRWVAATYKKVPGAYEVRDGEKLVLVVALGYGANQGEPHKSKPRGKVMAVADGLGNGAETDLPQWFLDGVDAALLAPTAMNQQAFTFTLTGERTVRRTPGFGYGTNIDLGIASYQFELAAGIDNFDWER</sequence>
<evidence type="ECO:0000256" key="1">
    <source>
        <dbReference type="ARBA" id="ARBA00007118"/>
    </source>
</evidence>
<name>A0A430FUN0_9BIFI</name>
<keyword evidence="2" id="KW-0560">Oxidoreductase</keyword>
<dbReference type="RefSeq" id="WP_206430929.1">
    <property type="nucleotide sequence ID" value="NZ_QXGK01000007.1"/>
</dbReference>
<comment type="similarity">
    <text evidence="1">Belongs to the nitroreductase family.</text>
</comment>
<dbReference type="InterPro" id="IPR000415">
    <property type="entry name" value="Nitroreductase-like"/>
</dbReference>
<proteinExistence type="inferred from homology"/>
<dbReference type="Pfam" id="PF14512">
    <property type="entry name" value="TM1586_NiRdase"/>
    <property type="match status" value="1"/>
</dbReference>
<evidence type="ECO:0000256" key="2">
    <source>
        <dbReference type="ARBA" id="ARBA00023002"/>
    </source>
</evidence>
<dbReference type="EMBL" id="QXGK01000007">
    <property type="protein sequence ID" value="RSX56944.1"/>
    <property type="molecule type" value="Genomic_DNA"/>
</dbReference>
<gene>
    <name evidence="4" type="ORF">D2E24_0889</name>
</gene>
<dbReference type="SUPFAM" id="SSF55469">
    <property type="entry name" value="FMN-dependent nitroreductase-like"/>
    <property type="match status" value="1"/>
</dbReference>
<dbReference type="GO" id="GO:0016491">
    <property type="term" value="F:oxidoreductase activity"/>
    <property type="evidence" value="ECO:0007669"/>
    <property type="project" value="UniProtKB-KW"/>
</dbReference>
<accession>A0A430FUN0</accession>
<dbReference type="InterPro" id="IPR029478">
    <property type="entry name" value="TM1586_NiRdase"/>
</dbReference>
<evidence type="ECO:0000313" key="4">
    <source>
        <dbReference type="EMBL" id="RSX56944.1"/>
    </source>
</evidence>
<comment type="caution">
    <text evidence="4">The sequence shown here is derived from an EMBL/GenBank/DDBJ whole genome shotgun (WGS) entry which is preliminary data.</text>
</comment>
<evidence type="ECO:0000313" key="5">
    <source>
        <dbReference type="Proteomes" id="UP000287470"/>
    </source>
</evidence>
<dbReference type="PANTHER" id="PTHR43673:SF10">
    <property type="entry name" value="NADH DEHYDROGENASE_NAD(P)H NITROREDUCTASE XCC3605-RELATED"/>
    <property type="match status" value="1"/>
</dbReference>
<protein>
    <submittedName>
        <fullName evidence="4">Nitroreductase</fullName>
    </submittedName>
</protein>
<organism evidence="4 5">
    <name type="scientific">Bifidobacterium samirii</name>
    <dbReference type="NCBI Taxonomy" id="2306974"/>
    <lineage>
        <taxon>Bacteria</taxon>
        <taxon>Bacillati</taxon>
        <taxon>Actinomycetota</taxon>
        <taxon>Actinomycetes</taxon>
        <taxon>Bifidobacteriales</taxon>
        <taxon>Bifidobacteriaceae</taxon>
        <taxon>Bifidobacterium</taxon>
    </lineage>
</organism>